<feature type="transmembrane region" description="Helical" evidence="10">
    <location>
        <begin position="278"/>
        <end position="297"/>
    </location>
</feature>
<evidence type="ECO:0000256" key="5">
    <source>
        <dbReference type="ARBA" id="ARBA00022692"/>
    </source>
</evidence>
<dbReference type="GO" id="GO:0015190">
    <property type="term" value="F:L-leucine transmembrane transporter activity"/>
    <property type="evidence" value="ECO:0007669"/>
    <property type="project" value="TreeGrafter"/>
</dbReference>
<evidence type="ECO:0000256" key="2">
    <source>
        <dbReference type="ARBA" id="ARBA00022448"/>
    </source>
</evidence>
<dbReference type="RefSeq" id="WP_012874539.1">
    <property type="nucleotide sequence ID" value="NC_013525.1"/>
</dbReference>
<feature type="transmembrane region" description="Helical" evidence="10">
    <location>
        <begin position="102"/>
        <end position="124"/>
    </location>
</feature>
<evidence type="ECO:0000256" key="4">
    <source>
        <dbReference type="ARBA" id="ARBA00022519"/>
    </source>
</evidence>
<feature type="transmembrane region" description="Helical" evidence="10">
    <location>
        <begin position="244"/>
        <end position="266"/>
    </location>
</feature>
<dbReference type="GO" id="GO:0015808">
    <property type="term" value="P:L-alanine transport"/>
    <property type="evidence" value="ECO:0007669"/>
    <property type="project" value="TreeGrafter"/>
</dbReference>
<keyword evidence="8 10" id="KW-0472">Membrane</keyword>
<evidence type="ECO:0000256" key="10">
    <source>
        <dbReference type="SAM" id="Phobius"/>
    </source>
</evidence>
<feature type="transmembrane region" description="Helical" evidence="10">
    <location>
        <begin position="42"/>
        <end position="59"/>
    </location>
</feature>
<dbReference type="GO" id="GO:0005886">
    <property type="term" value="C:plasma membrane"/>
    <property type="evidence" value="ECO:0007669"/>
    <property type="project" value="UniProtKB-SubCell"/>
</dbReference>
<keyword evidence="4" id="KW-0997">Cell inner membrane</keyword>
<dbReference type="GO" id="GO:1903806">
    <property type="term" value="P:L-isoleucine import across plasma membrane"/>
    <property type="evidence" value="ECO:0007669"/>
    <property type="project" value="TreeGrafter"/>
</dbReference>
<dbReference type="GO" id="GO:0015192">
    <property type="term" value="F:L-phenylalanine transmembrane transporter activity"/>
    <property type="evidence" value="ECO:0007669"/>
    <property type="project" value="TreeGrafter"/>
</dbReference>
<dbReference type="HOGENOM" id="CLU_039929_3_0_0"/>
<evidence type="ECO:0000256" key="9">
    <source>
        <dbReference type="ARBA" id="ARBA00037998"/>
    </source>
</evidence>
<protein>
    <submittedName>
        <fullName evidence="11">Inner-membrane translocator</fullName>
    </submittedName>
</protein>
<dbReference type="InterPro" id="IPR052157">
    <property type="entry name" value="BCAA_transport_permease"/>
</dbReference>
<sequence length="307" mass="32970">METFLQVLLDGIALGAVFALIALGYTLVYGILELINFAHGDLFMLTSFMSLTVLDAIGVDSGSPFYVKVIAFLLGLVVPMIFGGVLNVIIERVAYRRLRNAPRLAPLISAIGVSFILIQIGLTWKGPSPVSFPRLWIPPVNLLDWTGLGLRFYLRSLLVIAMTVILLILLRFVVLHTKIGKAMRATSQDRDASALMGININRTISFAFLLGGALAGAAGLMYGLHTGTMVFTRGFETGLKAFTAAVLGGIGNLSGAVLGGFIIGIVESFSNYYLQSTWTNAVIFAILIIILVFRPSGLLGEQVGDKA</sequence>
<evidence type="ECO:0000256" key="7">
    <source>
        <dbReference type="ARBA" id="ARBA00022989"/>
    </source>
</evidence>
<dbReference type="AlphaFoldDB" id="D1CEZ8"/>
<dbReference type="GO" id="GO:0005304">
    <property type="term" value="F:L-valine transmembrane transporter activity"/>
    <property type="evidence" value="ECO:0007669"/>
    <property type="project" value="TreeGrafter"/>
</dbReference>
<reference evidence="12" key="1">
    <citation type="journal article" date="2010" name="Stand. Genomic Sci.">
        <title>Complete genome sequence of 'Thermobaculum terrenum' type strain (YNP1).</title>
        <authorList>
            <person name="Kiss H."/>
            <person name="Cleland D."/>
            <person name="Lapidus A."/>
            <person name="Lucas S."/>
            <person name="Glavina Del Rio T."/>
            <person name="Nolan M."/>
            <person name="Tice H."/>
            <person name="Han C."/>
            <person name="Goodwin L."/>
            <person name="Pitluck S."/>
            <person name="Liolios K."/>
            <person name="Ivanova N."/>
            <person name="Mavromatis K."/>
            <person name="Ovchinnikova G."/>
            <person name="Pati A."/>
            <person name="Chen A."/>
            <person name="Palaniappan K."/>
            <person name="Land M."/>
            <person name="Hauser L."/>
            <person name="Chang Y."/>
            <person name="Jeffries C."/>
            <person name="Lu M."/>
            <person name="Brettin T."/>
            <person name="Detter J."/>
            <person name="Goker M."/>
            <person name="Tindall B."/>
            <person name="Beck B."/>
            <person name="McDermott T."/>
            <person name="Woyke T."/>
            <person name="Bristow J."/>
            <person name="Eisen J."/>
            <person name="Markowitz V."/>
            <person name="Hugenholtz P."/>
            <person name="Kyrpides N."/>
            <person name="Klenk H."/>
            <person name="Cheng J."/>
        </authorList>
    </citation>
    <scope>NUCLEOTIDE SEQUENCE [LARGE SCALE GENOMIC DNA]</scope>
    <source>
        <strain evidence="12">ATCC BAA-798 / YNP1</strain>
    </source>
</reference>
<dbReference type="EMBL" id="CP001825">
    <property type="protein sequence ID" value="ACZ41504.1"/>
    <property type="molecule type" value="Genomic_DNA"/>
</dbReference>
<dbReference type="STRING" id="525904.Tter_0586"/>
<dbReference type="KEGG" id="ttr:Tter_0586"/>
<keyword evidence="12" id="KW-1185">Reference proteome</keyword>
<dbReference type="InterPro" id="IPR001851">
    <property type="entry name" value="ABC_transp_permease"/>
</dbReference>
<dbReference type="PANTHER" id="PTHR11795:SF371">
    <property type="entry name" value="HIGH-AFFINITY BRANCHED-CHAIN AMINO ACID TRANSPORT SYSTEM PERMEASE PROTEIN LIVH"/>
    <property type="match status" value="1"/>
</dbReference>
<comment type="subcellular location">
    <subcellularLocation>
        <location evidence="1">Cell membrane</location>
        <topology evidence="1">Multi-pass membrane protein</topology>
    </subcellularLocation>
</comment>
<keyword evidence="5 10" id="KW-0812">Transmembrane</keyword>
<accession>D1CEZ8</accession>
<keyword evidence="6" id="KW-0029">Amino-acid transport</keyword>
<comment type="similarity">
    <text evidence="9">Belongs to the binding-protein-dependent transport system permease family. LivHM subfamily.</text>
</comment>
<evidence type="ECO:0000313" key="12">
    <source>
        <dbReference type="Proteomes" id="UP000000323"/>
    </source>
</evidence>
<keyword evidence="7 10" id="KW-1133">Transmembrane helix</keyword>
<dbReference type="Proteomes" id="UP000000323">
    <property type="component" value="Chromosome 1"/>
</dbReference>
<feature type="transmembrane region" description="Helical" evidence="10">
    <location>
        <begin position="152"/>
        <end position="174"/>
    </location>
</feature>
<dbReference type="eggNOG" id="COG0559">
    <property type="taxonomic scope" value="Bacteria"/>
</dbReference>
<evidence type="ECO:0000256" key="6">
    <source>
        <dbReference type="ARBA" id="ARBA00022970"/>
    </source>
</evidence>
<gene>
    <name evidence="11" type="ordered locus">Tter_0586</name>
</gene>
<feature type="transmembrane region" description="Helical" evidence="10">
    <location>
        <begin position="65"/>
        <end position="90"/>
    </location>
</feature>
<dbReference type="PANTHER" id="PTHR11795">
    <property type="entry name" value="BRANCHED-CHAIN AMINO ACID TRANSPORT SYSTEM PERMEASE PROTEIN LIVH"/>
    <property type="match status" value="1"/>
</dbReference>
<name>D1CEZ8_THET1</name>
<dbReference type="CDD" id="cd06582">
    <property type="entry name" value="TM_PBP1_LivH_like"/>
    <property type="match status" value="1"/>
</dbReference>
<evidence type="ECO:0000256" key="8">
    <source>
        <dbReference type="ARBA" id="ARBA00023136"/>
    </source>
</evidence>
<feature type="transmembrane region" description="Helical" evidence="10">
    <location>
        <begin position="204"/>
        <end position="224"/>
    </location>
</feature>
<evidence type="ECO:0000313" key="11">
    <source>
        <dbReference type="EMBL" id="ACZ41504.1"/>
    </source>
</evidence>
<proteinExistence type="inferred from homology"/>
<dbReference type="GO" id="GO:0042941">
    <property type="term" value="P:D-alanine transmembrane transport"/>
    <property type="evidence" value="ECO:0007669"/>
    <property type="project" value="TreeGrafter"/>
</dbReference>
<dbReference type="OrthoDB" id="9807115at2"/>
<keyword evidence="2" id="KW-0813">Transport</keyword>
<evidence type="ECO:0000256" key="1">
    <source>
        <dbReference type="ARBA" id="ARBA00004651"/>
    </source>
</evidence>
<dbReference type="Pfam" id="PF02653">
    <property type="entry name" value="BPD_transp_2"/>
    <property type="match status" value="1"/>
</dbReference>
<evidence type="ECO:0000256" key="3">
    <source>
        <dbReference type="ARBA" id="ARBA00022475"/>
    </source>
</evidence>
<feature type="transmembrane region" description="Helical" evidence="10">
    <location>
        <begin position="12"/>
        <end position="35"/>
    </location>
</feature>
<dbReference type="GO" id="GO:0015188">
    <property type="term" value="F:L-isoleucine transmembrane transporter activity"/>
    <property type="evidence" value="ECO:0007669"/>
    <property type="project" value="TreeGrafter"/>
</dbReference>
<organism evidence="11 12">
    <name type="scientific">Thermobaculum terrenum (strain ATCC BAA-798 / CCMEE 7001 / YNP1)</name>
    <dbReference type="NCBI Taxonomy" id="525904"/>
    <lineage>
        <taxon>Bacteria</taxon>
        <taxon>Bacillati</taxon>
        <taxon>Chloroflexota</taxon>
        <taxon>Chloroflexia</taxon>
        <taxon>Candidatus Thermobaculales</taxon>
        <taxon>Candidatus Thermobaculaceae</taxon>
        <taxon>Thermobaculum</taxon>
    </lineage>
</organism>
<keyword evidence="3" id="KW-1003">Cell membrane</keyword>